<reference evidence="1" key="1">
    <citation type="submission" date="2014-11" db="EMBL/GenBank/DDBJ databases">
        <authorList>
            <person name="Amaro Gonzalez C."/>
        </authorList>
    </citation>
    <scope>NUCLEOTIDE SEQUENCE</scope>
</reference>
<accession>A0A0E9TN75</accession>
<dbReference type="EMBL" id="GBXM01054384">
    <property type="protein sequence ID" value="JAH54193.1"/>
    <property type="molecule type" value="Transcribed_RNA"/>
</dbReference>
<sequence length="22" mass="2793">MVTKQLRLYIYIKYLHVRLLDN</sequence>
<evidence type="ECO:0000313" key="1">
    <source>
        <dbReference type="EMBL" id="JAH54193.1"/>
    </source>
</evidence>
<name>A0A0E9TN75_ANGAN</name>
<protein>
    <submittedName>
        <fullName evidence="1">Uncharacterized protein</fullName>
    </submittedName>
</protein>
<proteinExistence type="predicted"/>
<dbReference type="AlphaFoldDB" id="A0A0E9TN75"/>
<reference evidence="1" key="2">
    <citation type="journal article" date="2015" name="Fish Shellfish Immunol.">
        <title>Early steps in the European eel (Anguilla anguilla)-Vibrio vulnificus interaction in the gills: Role of the RtxA13 toxin.</title>
        <authorList>
            <person name="Callol A."/>
            <person name="Pajuelo D."/>
            <person name="Ebbesson L."/>
            <person name="Teles M."/>
            <person name="MacKenzie S."/>
            <person name="Amaro C."/>
        </authorList>
    </citation>
    <scope>NUCLEOTIDE SEQUENCE</scope>
</reference>
<organism evidence="1">
    <name type="scientific">Anguilla anguilla</name>
    <name type="common">European freshwater eel</name>
    <name type="synonym">Muraena anguilla</name>
    <dbReference type="NCBI Taxonomy" id="7936"/>
    <lineage>
        <taxon>Eukaryota</taxon>
        <taxon>Metazoa</taxon>
        <taxon>Chordata</taxon>
        <taxon>Craniata</taxon>
        <taxon>Vertebrata</taxon>
        <taxon>Euteleostomi</taxon>
        <taxon>Actinopterygii</taxon>
        <taxon>Neopterygii</taxon>
        <taxon>Teleostei</taxon>
        <taxon>Anguilliformes</taxon>
        <taxon>Anguillidae</taxon>
        <taxon>Anguilla</taxon>
    </lineage>
</organism>